<reference evidence="2" key="1">
    <citation type="journal article" date="2014" name="Front. Microbiol.">
        <title>High frequency of phylogenetically diverse reductive dehalogenase-homologous genes in deep subseafloor sedimentary metagenomes.</title>
        <authorList>
            <person name="Kawai M."/>
            <person name="Futagami T."/>
            <person name="Toyoda A."/>
            <person name="Takaki Y."/>
            <person name="Nishi S."/>
            <person name="Hori S."/>
            <person name="Arai W."/>
            <person name="Tsubouchi T."/>
            <person name="Morono Y."/>
            <person name="Uchiyama I."/>
            <person name="Ito T."/>
            <person name="Fujiyama A."/>
            <person name="Inagaki F."/>
            <person name="Takami H."/>
        </authorList>
    </citation>
    <scope>NUCLEOTIDE SEQUENCE</scope>
    <source>
        <strain evidence="2">Expedition CK06-06</strain>
    </source>
</reference>
<name>X1FCE4_9ZZZZ</name>
<keyword evidence="1" id="KW-1133">Transmembrane helix</keyword>
<dbReference type="AlphaFoldDB" id="X1FCE4"/>
<dbReference type="EMBL" id="BART01030740">
    <property type="protein sequence ID" value="GAH18418.1"/>
    <property type="molecule type" value="Genomic_DNA"/>
</dbReference>
<evidence type="ECO:0008006" key="3">
    <source>
        <dbReference type="Google" id="ProtNLM"/>
    </source>
</evidence>
<evidence type="ECO:0000256" key="1">
    <source>
        <dbReference type="SAM" id="Phobius"/>
    </source>
</evidence>
<sequence>MGTYGTIFKRHKIPIPLTSETIARYGLSARFAHNEYLQIAAETGLPSLIIFLWIITLIFRAGLRTLTKVTQLPSEPVNQLKTNQLANRQTG</sequence>
<proteinExistence type="predicted"/>
<organism evidence="2">
    <name type="scientific">marine sediment metagenome</name>
    <dbReference type="NCBI Taxonomy" id="412755"/>
    <lineage>
        <taxon>unclassified sequences</taxon>
        <taxon>metagenomes</taxon>
        <taxon>ecological metagenomes</taxon>
    </lineage>
</organism>
<feature type="transmembrane region" description="Helical" evidence="1">
    <location>
        <begin position="44"/>
        <end position="63"/>
    </location>
</feature>
<gene>
    <name evidence="2" type="ORF">S01H4_53568</name>
</gene>
<evidence type="ECO:0000313" key="2">
    <source>
        <dbReference type="EMBL" id="GAH18418.1"/>
    </source>
</evidence>
<keyword evidence="1" id="KW-0472">Membrane</keyword>
<accession>X1FCE4</accession>
<feature type="non-terminal residue" evidence="2">
    <location>
        <position position="91"/>
    </location>
</feature>
<protein>
    <recommendedName>
        <fullName evidence="3">O-antigen polymerase</fullName>
    </recommendedName>
</protein>
<keyword evidence="1" id="KW-0812">Transmembrane</keyword>
<comment type="caution">
    <text evidence="2">The sequence shown here is derived from an EMBL/GenBank/DDBJ whole genome shotgun (WGS) entry which is preliminary data.</text>
</comment>